<keyword evidence="9" id="KW-1185">Reference proteome</keyword>
<dbReference type="GO" id="GO:0009307">
    <property type="term" value="P:DNA restriction-modification system"/>
    <property type="evidence" value="ECO:0007669"/>
    <property type="project" value="UniProtKB-KW"/>
</dbReference>
<dbReference type="GO" id="GO:0008170">
    <property type="term" value="F:N-methyltransferase activity"/>
    <property type="evidence" value="ECO:0007669"/>
    <property type="project" value="InterPro"/>
</dbReference>
<proteinExistence type="predicted"/>
<dbReference type="PANTHER" id="PTHR42933">
    <property type="entry name" value="SLR6095 PROTEIN"/>
    <property type="match status" value="1"/>
</dbReference>
<dbReference type="EMBL" id="BSER01000002">
    <property type="protein sequence ID" value="GLJ94409.1"/>
    <property type="molecule type" value="Genomic_DNA"/>
</dbReference>
<evidence type="ECO:0000256" key="4">
    <source>
        <dbReference type="ARBA" id="ARBA00022691"/>
    </source>
</evidence>
<evidence type="ECO:0000256" key="5">
    <source>
        <dbReference type="ARBA" id="ARBA00022747"/>
    </source>
</evidence>
<feature type="domain" description="DNA methylase adenine-specific" evidence="7">
    <location>
        <begin position="85"/>
        <end position="325"/>
    </location>
</feature>
<dbReference type="EC" id="2.1.1.72" evidence="1"/>
<evidence type="ECO:0000313" key="9">
    <source>
        <dbReference type="Proteomes" id="UP001142291"/>
    </source>
</evidence>
<comment type="catalytic activity">
    <reaction evidence="6">
        <text>a 2'-deoxyadenosine in DNA + S-adenosyl-L-methionine = an N(6)-methyl-2'-deoxyadenosine in DNA + S-adenosyl-L-homocysteine + H(+)</text>
        <dbReference type="Rhea" id="RHEA:15197"/>
        <dbReference type="Rhea" id="RHEA-COMP:12418"/>
        <dbReference type="Rhea" id="RHEA-COMP:12419"/>
        <dbReference type="ChEBI" id="CHEBI:15378"/>
        <dbReference type="ChEBI" id="CHEBI:57856"/>
        <dbReference type="ChEBI" id="CHEBI:59789"/>
        <dbReference type="ChEBI" id="CHEBI:90615"/>
        <dbReference type="ChEBI" id="CHEBI:90616"/>
        <dbReference type="EC" id="2.1.1.72"/>
    </reaction>
</comment>
<keyword evidence="5" id="KW-0680">Restriction system</keyword>
<evidence type="ECO:0000256" key="3">
    <source>
        <dbReference type="ARBA" id="ARBA00022679"/>
    </source>
</evidence>
<keyword evidence="2" id="KW-0489">Methyltransferase</keyword>
<accession>A0A9W6M4K5</accession>
<dbReference type="RefSeq" id="WP_204962907.1">
    <property type="nucleotide sequence ID" value="NZ_BAAAUR010000008.1"/>
</dbReference>
<dbReference type="Proteomes" id="UP001142291">
    <property type="component" value="Unassembled WGS sequence"/>
</dbReference>
<reference evidence="8" key="1">
    <citation type="journal article" date="2014" name="Int. J. Syst. Evol. Microbiol.">
        <title>Complete genome sequence of Corynebacterium casei LMG S-19264T (=DSM 44701T), isolated from a smear-ripened cheese.</title>
        <authorList>
            <consortium name="US DOE Joint Genome Institute (JGI-PGF)"/>
            <person name="Walter F."/>
            <person name="Albersmeier A."/>
            <person name="Kalinowski J."/>
            <person name="Ruckert C."/>
        </authorList>
    </citation>
    <scope>NUCLEOTIDE SEQUENCE</scope>
    <source>
        <strain evidence="8">VKM Ac-1940</strain>
    </source>
</reference>
<organism evidence="8 9">
    <name type="scientific">Microbacterium dextranolyticum</name>
    <dbReference type="NCBI Taxonomy" id="36806"/>
    <lineage>
        <taxon>Bacteria</taxon>
        <taxon>Bacillati</taxon>
        <taxon>Actinomycetota</taxon>
        <taxon>Actinomycetes</taxon>
        <taxon>Micrococcales</taxon>
        <taxon>Microbacteriaceae</taxon>
        <taxon>Microbacterium</taxon>
    </lineage>
</organism>
<dbReference type="SUPFAM" id="SSF53335">
    <property type="entry name" value="S-adenosyl-L-methionine-dependent methyltransferases"/>
    <property type="match status" value="1"/>
</dbReference>
<dbReference type="AlphaFoldDB" id="A0A9W6M4K5"/>
<keyword evidence="4" id="KW-0949">S-adenosyl-L-methionine</keyword>
<dbReference type="InterPro" id="IPR051537">
    <property type="entry name" value="DNA_Adenine_Mtase"/>
</dbReference>
<evidence type="ECO:0000256" key="6">
    <source>
        <dbReference type="ARBA" id="ARBA00047942"/>
    </source>
</evidence>
<comment type="caution">
    <text evidence="8">The sequence shown here is derived from an EMBL/GenBank/DDBJ whole genome shotgun (WGS) entry which is preliminary data.</text>
</comment>
<dbReference type="GO" id="GO:0003677">
    <property type="term" value="F:DNA binding"/>
    <property type="evidence" value="ECO:0007669"/>
    <property type="project" value="InterPro"/>
</dbReference>
<name>A0A9W6M4K5_9MICO</name>
<dbReference type="InterPro" id="IPR003356">
    <property type="entry name" value="DNA_methylase_A-5"/>
</dbReference>
<dbReference type="GO" id="GO:0009007">
    <property type="term" value="F:site-specific DNA-methyltransferase (adenine-specific) activity"/>
    <property type="evidence" value="ECO:0007669"/>
    <property type="project" value="UniProtKB-EC"/>
</dbReference>
<protein>
    <recommendedName>
        <fullName evidence="1">site-specific DNA-methyltransferase (adenine-specific)</fullName>
        <ecNumber evidence="1">2.1.1.72</ecNumber>
    </recommendedName>
</protein>
<dbReference type="InterPro" id="IPR029063">
    <property type="entry name" value="SAM-dependent_MTases_sf"/>
</dbReference>
<evidence type="ECO:0000256" key="2">
    <source>
        <dbReference type="ARBA" id="ARBA00022603"/>
    </source>
</evidence>
<sequence>MATNVVIRLLEGLRGDLPAQIAAERLAFHAAAWKAESDPNAPAWARELDIQLPSSAVDEHRRWLEAAQEDELAGHVSELVLAASSDSWGEHVTSRALDTVAETALLSTNRELGGTELYDPAAGVGGTLARLWAATTTSASRREVLAQEIDKRVASLARANFYVSGATGVVEDGDSLVADRFADRKVGLAVSQPPWGLSWRHYRDTIQSQFTGPLPNVADSQWLFARRMSDKFYTPADGGGRALVYLTSNALLSEGAAEVRRDLLDQDLVDTIIALPSGLTPHSSVPLFAMVLDSAKVTERQGRVQLVDLRAQFTSSRGTSSARSLSPAAAELLRSAMATERNGPISRTVDQSHFRRRRYTARRAAQDSSASWSVEIPGDVNAEVWFEARYPGTAITWESAQRDAYVFETTAAFGSAQRNVESRLSQAGWQRTRLSALLLSPIKPVADQNYLPVGAELIVHRDDDEALGGEDADLHAVVDASLANPDFLNNWLRSELGRESVRVARSQFGGQWRQALVHNRPAELVALLDAIVVPVGRPELQLTVAQASADLHRAQQTLREAVSELWSKPDQASMIVSRFANLGDESLTGWTETLPFPIAGALWTLETKATTEAKHKQAILTLEAYSAYLATVLLSALRNDHELWDEESPRLRAALESVHQTLKRPSFGTWITVCQRLASVFRKRFQAADSEEAARMEALFGGASTAALERLTAPAAVALLETANLRRNQWDGHSGSLSTAESEAQLAHLLETLTELRGLVGDAWRELPLIRAGKASKHGSTFEHDVEVLTGSRAPFVRGTLSYGSMLDTGGLFIGKEGAAVPLPLLPIFTLQPGPNHEVSTGYFFNREERDGSARLVTYQTANSSELSVPRVTLEGLSDLW</sequence>
<dbReference type="PANTHER" id="PTHR42933:SF3">
    <property type="entry name" value="TYPE I RESTRICTION ENZYME MJAVIII METHYLASE SUBUNIT"/>
    <property type="match status" value="1"/>
</dbReference>
<keyword evidence="3" id="KW-0808">Transferase</keyword>
<dbReference type="Gene3D" id="3.40.50.150">
    <property type="entry name" value="Vaccinia Virus protein VP39"/>
    <property type="match status" value="1"/>
</dbReference>
<dbReference type="Pfam" id="PF02384">
    <property type="entry name" value="N6_Mtase"/>
    <property type="match status" value="1"/>
</dbReference>
<evidence type="ECO:0000256" key="1">
    <source>
        <dbReference type="ARBA" id="ARBA00011900"/>
    </source>
</evidence>
<gene>
    <name evidence="8" type="ORF">GCM10017591_04700</name>
</gene>
<evidence type="ECO:0000313" key="8">
    <source>
        <dbReference type="EMBL" id="GLJ94409.1"/>
    </source>
</evidence>
<evidence type="ECO:0000259" key="7">
    <source>
        <dbReference type="Pfam" id="PF02384"/>
    </source>
</evidence>
<dbReference type="GO" id="GO:0032259">
    <property type="term" value="P:methylation"/>
    <property type="evidence" value="ECO:0007669"/>
    <property type="project" value="UniProtKB-KW"/>
</dbReference>
<reference evidence="8" key="2">
    <citation type="submission" date="2023-01" db="EMBL/GenBank/DDBJ databases">
        <authorList>
            <person name="Sun Q."/>
            <person name="Evtushenko L."/>
        </authorList>
    </citation>
    <scope>NUCLEOTIDE SEQUENCE</scope>
    <source>
        <strain evidence="8">VKM Ac-1940</strain>
    </source>
</reference>